<evidence type="ECO:0000313" key="5">
    <source>
        <dbReference type="Proteomes" id="UP000054805"/>
    </source>
</evidence>
<sequence length="121" mass="14347">MTRTTAVEQLACNRCPHVLSRVIENLPQILLKHSTSIRMRSKFRKFQCTIKVISFETVLIKINPFNAKQNINWEQKALYEEKPAVYITIDKKALLNKKRNYTPKQSQMHFNYHNRIDKNCP</sequence>
<dbReference type="EMBL" id="JYDV01000013">
    <property type="protein sequence ID" value="KRZ42709.1"/>
    <property type="molecule type" value="Genomic_DNA"/>
</dbReference>
<protein>
    <submittedName>
        <fullName evidence="2">Uncharacterized protein</fullName>
    </submittedName>
</protein>
<evidence type="ECO:0000313" key="4">
    <source>
        <dbReference type="Proteomes" id="UP000054632"/>
    </source>
</evidence>
<keyword evidence="5" id="KW-1185">Reference proteome</keyword>
<dbReference type="Proteomes" id="UP000054632">
    <property type="component" value="Unassembled WGS sequence"/>
</dbReference>
<accession>A0A0V1JG34</accession>
<evidence type="ECO:0000313" key="3">
    <source>
        <dbReference type="EMBL" id="KRZ42709.1"/>
    </source>
</evidence>
<dbReference type="Proteomes" id="UP000054826">
    <property type="component" value="Unassembled WGS sequence"/>
</dbReference>
<gene>
    <name evidence="1" type="ORF">T4A_5927</name>
    <name evidence="2" type="ORF">T4B_7128</name>
    <name evidence="3" type="ORF">T4C_12106</name>
</gene>
<dbReference type="EMBL" id="JYDS01000006">
    <property type="protein sequence ID" value="KRZ33975.1"/>
    <property type="molecule type" value="Genomic_DNA"/>
</dbReference>
<evidence type="ECO:0000313" key="2">
    <source>
        <dbReference type="EMBL" id="KRZ33975.1"/>
    </source>
</evidence>
<proteinExistence type="predicted"/>
<dbReference type="Proteomes" id="UP000054805">
    <property type="component" value="Unassembled WGS sequence"/>
</dbReference>
<comment type="caution">
    <text evidence="2">The sequence shown here is derived from an EMBL/GenBank/DDBJ whole genome shotgun (WGS) entry which is preliminary data.</text>
</comment>
<name>A0A0V1JG34_TRIPS</name>
<dbReference type="EMBL" id="JYDR01000001">
    <property type="protein sequence ID" value="KRY79736.1"/>
    <property type="molecule type" value="Genomic_DNA"/>
</dbReference>
<reference evidence="4 5" key="1">
    <citation type="submission" date="2015-01" db="EMBL/GenBank/DDBJ databases">
        <title>Evolution of Trichinella species and genotypes.</title>
        <authorList>
            <person name="Korhonen P.K."/>
            <person name="Edoardo P."/>
            <person name="Giuseppe L.R."/>
            <person name="Gasser R.B."/>
        </authorList>
    </citation>
    <scope>NUCLEOTIDE SEQUENCE [LARGE SCALE GENOMIC DNA]</scope>
    <source>
        <strain evidence="1">ISS13</strain>
        <strain evidence="3">ISS176</strain>
        <strain evidence="2">ISS588</strain>
    </source>
</reference>
<dbReference type="AlphaFoldDB" id="A0A0V1JG34"/>
<organism evidence="2 5">
    <name type="scientific">Trichinella pseudospiralis</name>
    <name type="common">Parasitic roundworm</name>
    <dbReference type="NCBI Taxonomy" id="6337"/>
    <lineage>
        <taxon>Eukaryota</taxon>
        <taxon>Metazoa</taxon>
        <taxon>Ecdysozoa</taxon>
        <taxon>Nematoda</taxon>
        <taxon>Enoplea</taxon>
        <taxon>Dorylaimia</taxon>
        <taxon>Trichinellida</taxon>
        <taxon>Trichinellidae</taxon>
        <taxon>Trichinella</taxon>
    </lineage>
</organism>
<evidence type="ECO:0000313" key="1">
    <source>
        <dbReference type="EMBL" id="KRY79736.1"/>
    </source>
</evidence>